<evidence type="ECO:0000313" key="2">
    <source>
        <dbReference type="Proteomes" id="UP000824890"/>
    </source>
</evidence>
<accession>A0ABQ8C339</accession>
<dbReference type="EMBL" id="JAGKQM010000009">
    <property type="protein sequence ID" value="KAH0911480.1"/>
    <property type="molecule type" value="Genomic_DNA"/>
</dbReference>
<name>A0ABQ8C339_BRANA</name>
<proteinExistence type="predicted"/>
<sequence>MWTTTKSHTYVGGHLVHCGFN</sequence>
<organism evidence="1 2">
    <name type="scientific">Brassica napus</name>
    <name type="common">Rape</name>
    <dbReference type="NCBI Taxonomy" id="3708"/>
    <lineage>
        <taxon>Eukaryota</taxon>
        <taxon>Viridiplantae</taxon>
        <taxon>Streptophyta</taxon>
        <taxon>Embryophyta</taxon>
        <taxon>Tracheophyta</taxon>
        <taxon>Spermatophyta</taxon>
        <taxon>Magnoliopsida</taxon>
        <taxon>eudicotyledons</taxon>
        <taxon>Gunneridae</taxon>
        <taxon>Pentapetalae</taxon>
        <taxon>rosids</taxon>
        <taxon>malvids</taxon>
        <taxon>Brassicales</taxon>
        <taxon>Brassicaceae</taxon>
        <taxon>Brassiceae</taxon>
        <taxon>Brassica</taxon>
    </lineage>
</organism>
<keyword evidence="2" id="KW-1185">Reference proteome</keyword>
<protein>
    <submittedName>
        <fullName evidence="1">Uncharacterized protein</fullName>
    </submittedName>
</protein>
<reference evidence="1 2" key="1">
    <citation type="submission" date="2021-05" db="EMBL/GenBank/DDBJ databases">
        <title>Genome Assembly of Synthetic Allotetraploid Brassica napus Reveals Homoeologous Exchanges between Subgenomes.</title>
        <authorList>
            <person name="Davis J.T."/>
        </authorList>
    </citation>
    <scope>NUCLEOTIDE SEQUENCE [LARGE SCALE GENOMIC DNA]</scope>
    <source>
        <strain evidence="2">cv. Da-Ae</strain>
        <tissue evidence="1">Seedling</tissue>
    </source>
</reference>
<evidence type="ECO:0000313" key="1">
    <source>
        <dbReference type="EMBL" id="KAH0911480.1"/>
    </source>
</evidence>
<gene>
    <name evidence="1" type="ORF">HID58_034801</name>
</gene>
<comment type="caution">
    <text evidence="1">The sequence shown here is derived from an EMBL/GenBank/DDBJ whole genome shotgun (WGS) entry which is preliminary data.</text>
</comment>
<dbReference type="Proteomes" id="UP000824890">
    <property type="component" value="Unassembled WGS sequence"/>
</dbReference>